<sequence>MIRTARHSRAFLGSPPELDTLRPFCQHTTVRSDQLGSNSAPRQYVKTTTHAAILATDRISSSICVSVRPNESKDTTNGMAKRPDIVHSNMKVLMIVAATAIVSSFNCNIQNLTIWQKNARRTADITEDAQKTRPLPNRLARVLRWMSLLPLHPVFRFSPRRKTIVSIPSQRAISCSNGPECRVRSPCAWGHSKTVGRFLNEG</sequence>
<organism evidence="1 2">
    <name type="scientific">Neorhodopirellula pilleata</name>
    <dbReference type="NCBI Taxonomy" id="2714738"/>
    <lineage>
        <taxon>Bacteria</taxon>
        <taxon>Pseudomonadati</taxon>
        <taxon>Planctomycetota</taxon>
        <taxon>Planctomycetia</taxon>
        <taxon>Pirellulales</taxon>
        <taxon>Pirellulaceae</taxon>
        <taxon>Neorhodopirellula</taxon>
    </lineage>
</organism>
<keyword evidence="2" id="KW-1185">Reference proteome</keyword>
<gene>
    <name evidence="1" type="ORF">Pla100_63430</name>
</gene>
<accession>A0A5C5YQM1</accession>
<comment type="caution">
    <text evidence="1">The sequence shown here is derived from an EMBL/GenBank/DDBJ whole genome shotgun (WGS) entry which is preliminary data.</text>
</comment>
<protein>
    <submittedName>
        <fullName evidence="1">Uncharacterized protein</fullName>
    </submittedName>
</protein>
<evidence type="ECO:0000313" key="1">
    <source>
        <dbReference type="EMBL" id="TWT77163.1"/>
    </source>
</evidence>
<evidence type="ECO:0000313" key="2">
    <source>
        <dbReference type="Proteomes" id="UP000316213"/>
    </source>
</evidence>
<name>A0A5C5YQM1_9BACT</name>
<dbReference type="AlphaFoldDB" id="A0A5C5YQM1"/>
<dbReference type="Proteomes" id="UP000316213">
    <property type="component" value="Unassembled WGS sequence"/>
</dbReference>
<proteinExistence type="predicted"/>
<reference evidence="1 2" key="1">
    <citation type="submission" date="2019-02" db="EMBL/GenBank/DDBJ databases">
        <title>Deep-cultivation of Planctomycetes and their phenomic and genomic characterization uncovers novel biology.</title>
        <authorList>
            <person name="Wiegand S."/>
            <person name="Jogler M."/>
            <person name="Boedeker C."/>
            <person name="Pinto D."/>
            <person name="Vollmers J."/>
            <person name="Rivas-Marin E."/>
            <person name="Kohn T."/>
            <person name="Peeters S.H."/>
            <person name="Heuer A."/>
            <person name="Rast P."/>
            <person name="Oberbeckmann S."/>
            <person name="Bunk B."/>
            <person name="Jeske O."/>
            <person name="Meyerdierks A."/>
            <person name="Storesund J.E."/>
            <person name="Kallscheuer N."/>
            <person name="Luecker S."/>
            <person name="Lage O.M."/>
            <person name="Pohl T."/>
            <person name="Merkel B.J."/>
            <person name="Hornburger P."/>
            <person name="Mueller R.-W."/>
            <person name="Bruemmer F."/>
            <person name="Labrenz M."/>
            <person name="Spormann A.M."/>
            <person name="Op Den Camp H."/>
            <person name="Overmann J."/>
            <person name="Amann R."/>
            <person name="Jetten M.S.M."/>
            <person name="Mascher T."/>
            <person name="Medema M.H."/>
            <person name="Devos D.P."/>
            <person name="Kaster A.-K."/>
            <person name="Ovreas L."/>
            <person name="Rohde M."/>
            <person name="Galperin M.Y."/>
            <person name="Jogler C."/>
        </authorList>
    </citation>
    <scope>NUCLEOTIDE SEQUENCE [LARGE SCALE GENOMIC DNA]</scope>
    <source>
        <strain evidence="1 2">Pla100</strain>
    </source>
</reference>
<dbReference type="EMBL" id="SJPM01000068">
    <property type="protein sequence ID" value="TWT77163.1"/>
    <property type="molecule type" value="Genomic_DNA"/>
</dbReference>